<dbReference type="AlphaFoldDB" id="A0A8D2KVJ2"/>
<dbReference type="GeneID" id="123036126"/>
<dbReference type="KEGG" id="vko:123036126"/>
<dbReference type="PROSITE" id="PS00107">
    <property type="entry name" value="PROTEIN_KINASE_ATP"/>
    <property type="match status" value="1"/>
</dbReference>
<dbReference type="InterPro" id="IPR017441">
    <property type="entry name" value="Protein_kinase_ATP_BS"/>
</dbReference>
<keyword evidence="7 10" id="KW-0067">ATP-binding</keyword>
<dbReference type="SMART" id="SM00220">
    <property type="entry name" value="S_TKc"/>
    <property type="match status" value="1"/>
</dbReference>
<dbReference type="PANTHER" id="PTHR24347">
    <property type="entry name" value="SERINE/THREONINE-PROTEIN KINASE"/>
    <property type="match status" value="1"/>
</dbReference>
<dbReference type="InterPro" id="IPR036572">
    <property type="entry name" value="Doublecortin_dom_sf"/>
</dbReference>
<evidence type="ECO:0000313" key="15">
    <source>
        <dbReference type="Proteomes" id="UP000694545"/>
    </source>
</evidence>
<evidence type="ECO:0000256" key="3">
    <source>
        <dbReference type="ARBA" id="ARBA00022527"/>
    </source>
</evidence>
<dbReference type="CTD" id="85443"/>
<dbReference type="SUPFAM" id="SSF89837">
    <property type="entry name" value="Doublecortin (DC)"/>
    <property type="match status" value="1"/>
</dbReference>
<dbReference type="Pfam" id="PF03607">
    <property type="entry name" value="DCX"/>
    <property type="match status" value="1"/>
</dbReference>
<feature type="region of interest" description="Disordered" evidence="11">
    <location>
        <begin position="252"/>
        <end position="288"/>
    </location>
</feature>
<feature type="compositionally biased region" description="Basic and acidic residues" evidence="11">
    <location>
        <begin position="208"/>
        <end position="220"/>
    </location>
</feature>
<dbReference type="FunFam" id="3.30.200.20:FF:000057">
    <property type="entry name" value="Serine/threonine-protein kinase DCLK1 isoform 2"/>
    <property type="match status" value="1"/>
</dbReference>
<dbReference type="OrthoDB" id="1738954at2759"/>
<dbReference type="Proteomes" id="UP000694545">
    <property type="component" value="Unplaced"/>
</dbReference>
<dbReference type="GO" id="GO:0004674">
    <property type="term" value="F:protein serine/threonine kinase activity"/>
    <property type="evidence" value="ECO:0007669"/>
    <property type="project" value="UniProtKB-KW"/>
</dbReference>
<dbReference type="GO" id="GO:0005524">
    <property type="term" value="F:ATP binding"/>
    <property type="evidence" value="ECO:0007669"/>
    <property type="project" value="UniProtKB-UniRule"/>
</dbReference>
<keyword evidence="15" id="KW-1185">Reference proteome</keyword>
<dbReference type="RefSeq" id="XP_044311075.1">
    <property type="nucleotide sequence ID" value="XM_044455140.1"/>
</dbReference>
<evidence type="ECO:0000256" key="9">
    <source>
        <dbReference type="ARBA" id="ARBA00048679"/>
    </source>
</evidence>
<gene>
    <name evidence="14" type="primary">DCLK3</name>
</gene>
<dbReference type="CDD" id="cd16111">
    <property type="entry name" value="DCX_DCLK3"/>
    <property type="match status" value="1"/>
</dbReference>
<dbReference type="Gene3D" id="1.10.510.10">
    <property type="entry name" value="Transferase(Phosphotransferase) domain 1"/>
    <property type="match status" value="1"/>
</dbReference>
<dbReference type="Gene3D" id="3.30.200.20">
    <property type="entry name" value="Phosphorylase Kinase, domain 1"/>
    <property type="match status" value="1"/>
</dbReference>
<evidence type="ECO:0000256" key="6">
    <source>
        <dbReference type="ARBA" id="ARBA00022777"/>
    </source>
</evidence>
<dbReference type="PROSITE" id="PS00108">
    <property type="entry name" value="PROTEIN_KINASE_ST"/>
    <property type="match status" value="1"/>
</dbReference>
<evidence type="ECO:0000259" key="12">
    <source>
        <dbReference type="PROSITE" id="PS50011"/>
    </source>
</evidence>
<keyword evidence="5 10" id="KW-0547">Nucleotide-binding</keyword>
<evidence type="ECO:0000313" key="14">
    <source>
        <dbReference type="Ensembl" id="ENSVKKP00000011231.1"/>
    </source>
</evidence>
<evidence type="ECO:0000256" key="1">
    <source>
        <dbReference type="ARBA" id="ARBA00005354"/>
    </source>
</evidence>
<dbReference type="InterPro" id="IPR008271">
    <property type="entry name" value="Ser/Thr_kinase_AS"/>
</dbReference>
<name>A0A8D2KVJ2_VARKO</name>
<sequence>MPAAAPPPPLRPAAGPGGPCACPYIHRPEPRGFFDHTLNCISSNIMERRLQGTCPPVGRGSFGKSFFGTNCFSSPFINSRTGFHTIHSENSPVKPRIVTVVKPCGHTVRKITLLLNRRSVQTFEQLIADISEALGFPRWKNDRVRKLYNLKGREIRSVSDFFREGDAFIAMGKEQLTLKNLEVALQELYPDNPYAPLTGTTQNWNQPEKPKNRPYEKTSKAENSLELQTTKNCMDVVSPKLINRHDIKAHAKVRQEEKARAKNKWLRDNWNGEKDEKPRKPRETERYFNQEKCPESETEKSSDVIVRCEKCQRERQLMQKLQKERRADFPVESRDLNMRTCQKYNVERPAKLRNCRKLSENVAEKAQITWSDACCQNSWTTSQIPVDKNPGERKRSIDREQTLEKHDNHAEELGKIKMKPIESQRTIVGDAYELRKEHRKCSRVNQSCWLIKGSQMDAEKPSKVQGKREELRKSKEETVGGEEKVGHGENELIRQEKEDEPKVIKEGTKKCRTSDTKPRHELSSTADVEKCYEIGRTIGDGNFAVVKECHHRSTNRRYAMKIIDKSKLKGKEDMLQNEILIIKRLSHPNIVSLIEVFETDAEIYLIMEYVPDGDLFDAIIESVKFTEHDAALMITDLCEALVYIHSKNIVHRDLKPENLLVQRNPDKTTTLKLADFGLAKLVKKPIFTVCGTPTYVAPEILAENGYGLEVDMWATGVILYILLCGFPPFRSHERDQEELFQIIQLGHYEFLSPYWDNISAAAKDLISRLLVVDPKKRYTAKQILQHRWIHTAGKNSSRNLQREVTINLERHFRSQHKMETTNEDS</sequence>
<evidence type="ECO:0000256" key="5">
    <source>
        <dbReference type="ARBA" id="ARBA00022741"/>
    </source>
</evidence>
<dbReference type="SUPFAM" id="SSF56112">
    <property type="entry name" value="Protein kinase-like (PK-like)"/>
    <property type="match status" value="1"/>
</dbReference>
<keyword evidence="6" id="KW-0418">Kinase</keyword>
<dbReference type="FunFam" id="1.10.510.10:FF:000066">
    <property type="entry name" value="Serine/threonine-protein kinase DCLK1 isoform 2"/>
    <property type="match status" value="1"/>
</dbReference>
<dbReference type="Gene3D" id="3.10.20.230">
    <property type="entry name" value="Doublecortin domain"/>
    <property type="match status" value="1"/>
</dbReference>
<dbReference type="SMART" id="SM00537">
    <property type="entry name" value="DCX"/>
    <property type="match status" value="1"/>
</dbReference>
<dbReference type="InterPro" id="IPR003533">
    <property type="entry name" value="Doublecortin_dom"/>
</dbReference>
<evidence type="ECO:0000256" key="8">
    <source>
        <dbReference type="ARBA" id="ARBA00047899"/>
    </source>
</evidence>
<dbReference type="Ensembl" id="ENSVKKT00000011497.1">
    <property type="protein sequence ID" value="ENSVKKP00000011231.1"/>
    <property type="gene ID" value="ENSVKKG00000007851.1"/>
</dbReference>
<feature type="region of interest" description="Disordered" evidence="11">
    <location>
        <begin position="457"/>
        <end position="488"/>
    </location>
</feature>
<evidence type="ECO:0000256" key="2">
    <source>
        <dbReference type="ARBA" id="ARBA00012513"/>
    </source>
</evidence>
<proteinExistence type="inferred from homology"/>
<dbReference type="InterPro" id="IPR000719">
    <property type="entry name" value="Prot_kinase_dom"/>
</dbReference>
<organism evidence="14 15">
    <name type="scientific">Varanus komodoensis</name>
    <name type="common">Komodo dragon</name>
    <dbReference type="NCBI Taxonomy" id="61221"/>
    <lineage>
        <taxon>Eukaryota</taxon>
        <taxon>Metazoa</taxon>
        <taxon>Chordata</taxon>
        <taxon>Craniata</taxon>
        <taxon>Vertebrata</taxon>
        <taxon>Euteleostomi</taxon>
        <taxon>Lepidosauria</taxon>
        <taxon>Squamata</taxon>
        <taxon>Bifurcata</taxon>
        <taxon>Unidentata</taxon>
        <taxon>Episquamata</taxon>
        <taxon>Toxicofera</taxon>
        <taxon>Anguimorpha</taxon>
        <taxon>Paleoanguimorpha</taxon>
        <taxon>Varanoidea</taxon>
        <taxon>Varanidae</taxon>
        <taxon>Varanus</taxon>
    </lineage>
</organism>
<dbReference type="FunFam" id="3.10.20.230:FF:000013">
    <property type="entry name" value="Serine/threonine-protein kinase DCLK3"/>
    <property type="match status" value="1"/>
</dbReference>
<dbReference type="Pfam" id="PF00069">
    <property type="entry name" value="Pkinase"/>
    <property type="match status" value="1"/>
</dbReference>
<keyword evidence="4" id="KW-0808">Transferase</keyword>
<dbReference type="GO" id="GO:0035556">
    <property type="term" value="P:intracellular signal transduction"/>
    <property type="evidence" value="ECO:0007669"/>
    <property type="project" value="InterPro"/>
</dbReference>
<feature type="domain" description="Doublecortin" evidence="13">
    <location>
        <begin position="96"/>
        <end position="182"/>
    </location>
</feature>
<evidence type="ECO:0000256" key="10">
    <source>
        <dbReference type="PROSITE-ProRule" id="PRU10141"/>
    </source>
</evidence>
<feature type="region of interest" description="Disordered" evidence="11">
    <location>
        <begin position="194"/>
        <end position="226"/>
    </location>
</feature>
<evidence type="ECO:0000259" key="13">
    <source>
        <dbReference type="PROSITE" id="PS50309"/>
    </source>
</evidence>
<comment type="similarity">
    <text evidence="1">Belongs to the protein kinase superfamily. CAMK Ser/Thr protein kinase family. CaMK subfamily.</text>
</comment>
<comment type="catalytic activity">
    <reaction evidence="8">
        <text>L-threonyl-[protein] + ATP = O-phospho-L-threonyl-[protein] + ADP + H(+)</text>
        <dbReference type="Rhea" id="RHEA:46608"/>
        <dbReference type="Rhea" id="RHEA-COMP:11060"/>
        <dbReference type="Rhea" id="RHEA-COMP:11605"/>
        <dbReference type="ChEBI" id="CHEBI:15378"/>
        <dbReference type="ChEBI" id="CHEBI:30013"/>
        <dbReference type="ChEBI" id="CHEBI:30616"/>
        <dbReference type="ChEBI" id="CHEBI:61977"/>
        <dbReference type="ChEBI" id="CHEBI:456216"/>
        <dbReference type="EC" id="2.7.11.1"/>
    </reaction>
</comment>
<accession>A0A8D2KVJ2</accession>
<protein>
    <recommendedName>
        <fullName evidence="2">non-specific serine/threonine protein kinase</fullName>
        <ecNumber evidence="2">2.7.11.1</ecNumber>
    </recommendedName>
</protein>
<reference evidence="14" key="1">
    <citation type="submission" date="2025-08" db="UniProtKB">
        <authorList>
            <consortium name="Ensembl"/>
        </authorList>
    </citation>
    <scope>IDENTIFICATION</scope>
</reference>
<evidence type="ECO:0000256" key="11">
    <source>
        <dbReference type="SAM" id="MobiDB-lite"/>
    </source>
</evidence>
<evidence type="ECO:0000256" key="4">
    <source>
        <dbReference type="ARBA" id="ARBA00022679"/>
    </source>
</evidence>
<feature type="domain" description="Protein kinase" evidence="12">
    <location>
        <begin position="532"/>
        <end position="789"/>
    </location>
</feature>
<evidence type="ECO:0000256" key="7">
    <source>
        <dbReference type="ARBA" id="ARBA00022840"/>
    </source>
</evidence>
<dbReference type="OMA" id="VRAQKKW"/>
<reference evidence="14" key="2">
    <citation type="submission" date="2025-09" db="UniProtKB">
        <authorList>
            <consortium name="Ensembl"/>
        </authorList>
    </citation>
    <scope>IDENTIFICATION</scope>
</reference>
<dbReference type="PROSITE" id="PS50309">
    <property type="entry name" value="DC"/>
    <property type="match status" value="1"/>
</dbReference>
<dbReference type="InterPro" id="IPR011009">
    <property type="entry name" value="Kinase-like_dom_sf"/>
</dbReference>
<keyword evidence="3" id="KW-0723">Serine/threonine-protein kinase</keyword>
<dbReference type="PROSITE" id="PS50011">
    <property type="entry name" value="PROTEIN_KINASE_DOM"/>
    <property type="match status" value="1"/>
</dbReference>
<dbReference type="EC" id="2.7.11.1" evidence="2"/>
<comment type="catalytic activity">
    <reaction evidence="9">
        <text>L-seryl-[protein] + ATP = O-phospho-L-seryl-[protein] + ADP + H(+)</text>
        <dbReference type="Rhea" id="RHEA:17989"/>
        <dbReference type="Rhea" id="RHEA-COMP:9863"/>
        <dbReference type="Rhea" id="RHEA-COMP:11604"/>
        <dbReference type="ChEBI" id="CHEBI:15378"/>
        <dbReference type="ChEBI" id="CHEBI:29999"/>
        <dbReference type="ChEBI" id="CHEBI:30616"/>
        <dbReference type="ChEBI" id="CHEBI:83421"/>
        <dbReference type="ChEBI" id="CHEBI:456216"/>
        <dbReference type="EC" id="2.7.11.1"/>
    </reaction>
</comment>
<feature type="binding site" evidence="10">
    <location>
        <position position="561"/>
    </location>
    <ligand>
        <name>ATP</name>
        <dbReference type="ChEBI" id="CHEBI:30616"/>
    </ligand>
</feature>